<feature type="compositionally biased region" description="Acidic residues" evidence="1">
    <location>
        <begin position="743"/>
        <end position="754"/>
    </location>
</feature>
<reference evidence="2" key="1">
    <citation type="submission" date="2014-11" db="EMBL/GenBank/DDBJ databases">
        <authorList>
            <person name="Malar M.C."/>
            <person name="Sen D."/>
            <person name="Tripathy S."/>
        </authorList>
    </citation>
    <scope>NUCLEOTIDE SEQUENCE</scope>
    <source>
        <strain evidence="2">BDU141951</strain>
    </source>
</reference>
<sequence length="1669" mass="183404">MMPNRHTSRKSSRAQRLFKQFMKGVFRSLWWFSGRRHRSTARAGFVFPTTLLLLLMVTLTATALTYRTFSRSSQVITQRQQQVVYNAATPAIDRARAKIEFLFQQDNRIPSGVPPSDRLSDMLLPEGSRVLLNEDEDPPVPLVANLSAVDGDPLEDPYTLPGEDRLDINRDGTLDNAWIFDSGQDVDGDGINEKVIYSLILDDQGPGATPFDDDDAVFMTDADDAAKAEALVTRTGPLATTEATPLCKAAIAEGGWQIVSAGDNANLQKNFQVNALVVPSRGRTQSIETLEFQQSRIAARANKWGAWFRYDLELHPGQPFNWNGAMHADGNIVLNGRIEPFMVSSEKSCVYSQESSEITLGEFNNDGVDGILVGDPNAAEAGTLGDFQGQAIIASTRDNAYTGASIPVHIFSTDDDPPNRQNLTQNNDSVNGGLPSEVAMNPLILFAQDQESHVDPTTWTRPGAWENSNFVNGARIINDSVSRPFVDDFFRADDRWGPKPRYDATDPTLDITTLPNISIGDDIEDTTNTDYDAATDARLTNSVDGLDGYWERQAVRTGMRIVVGQRLELGNANGWGYDPTPEYAAYTLPAASVGDPLYPPKDLDYTANTRIGGPNEQLHRKSLRDNLAAVQGMVVYHYQINDGRFPAACMAATAHPGTEQTIINSRTFNNYPVSGELKADFFTGNGTNGLEFGFPADYDTEDEFKTQLDEDDPLGKALRNWAYFAGDPLGGAPSFSPVQETTTTEEVDDPDSTDPADTITVTNYGQVHPAPYMSMWGDASNLRRIFDDYLDNTTTTFTYDDLSVADKTTLHSAACTISLLAYNVDTAIAEYESVAGENLTDVGEQFWKFINPGSPDDLSDLVGATYDTFPATHPLYPNEPIILTPGIPERDDWVDPNHTGTTGNTCIDVADTDSEDFEEGCDERDYYDQFTPEDFIRAYIAKNSNNATRLATALTDVQKIQSFIGGYQILRDRALGFVRGPIPSGLGLEPGDQVQWDANESVTLPGDAAQTRDKKYSSTCDPDIFTGIGGSGVGKATKKIGLAVAFCSTKLDTKYPSLYYLFPLVDHGHGGANSGGFDHTQPAGAEEYIDNEYVRDTNDGADRYKIIDTGTPASGADPEVPAVPQDVSDIAAAPVDVVGNWVLPIDTTVQTELNDPDAQPFRISLGAIGYDVPFLDKGMFDGRELLNIRVLDIDLEALIGNTTDGGDYWLSADITNRAEGVVYAFREDAVREDEIVRAQASGVTFTDCMEADTGEDLIFALEREPACLMNFAEEAQDPPLTDEGISLKPVDFIPDGDRRSYGFRLRTLSGDPADFSGGDPDADDARRVGMTFVTDNSVYILGNFNPHSSDGGVTNLLEEFDETILGGAFGFNDFYGGNRETLNTDTFANLSADHWRPVEVLSDSMSILSNSFRDGAISDMVTIRDGQAANMTSYTNQTRPDLNGDRPLANWWVQEDPDDPNSPLWIDRNGVYYWTGNAANTVRPFYDQFTTDDTADRGWIEHNDGNNRGNNVQVPVQDDIYVNAIFVSGIVPRRPRQGYGGLHNYPRFLEDWVDKNVNIQGAFLQLNFSTAGTGPYEQEAFEPGQNTVNREDIDYYEAPNRRWGYDVGLLYVPPSAAARRFVSLGNARSEYYREIPADDPYIEQLKCAVDTDGDVVLTNANGDPLFDCP</sequence>
<feature type="compositionally biased region" description="Polar residues" evidence="1">
    <location>
        <begin position="419"/>
        <end position="430"/>
    </location>
</feature>
<comment type="caution">
    <text evidence="2">The sequence shown here is derived from an EMBL/GenBank/DDBJ whole genome shotgun (WGS) entry which is preliminary data.</text>
</comment>
<reference evidence="2" key="2">
    <citation type="journal article" date="2015" name="Genome Announc.">
        <title>Draft Genome Sequence of Filamentous Marine Cyanobacterium Lyngbya confervoides Strain BDU141951.</title>
        <authorList>
            <person name="Chandrababunaidu M.M."/>
            <person name="Sen D."/>
            <person name="Tripathy S."/>
        </authorList>
    </citation>
    <scope>NUCLEOTIDE SEQUENCE</scope>
    <source>
        <strain evidence="2">BDU141951</strain>
    </source>
</reference>
<evidence type="ECO:0000256" key="1">
    <source>
        <dbReference type="SAM" id="MobiDB-lite"/>
    </source>
</evidence>
<dbReference type="NCBIfam" id="NF038301">
    <property type="entry name" value="EPS_HpsA"/>
    <property type="match status" value="1"/>
</dbReference>
<protein>
    <submittedName>
        <fullName evidence="2">Uncharacterized protein</fullName>
    </submittedName>
</protein>
<organism evidence="2">
    <name type="scientific">Lyngbya confervoides BDU141951</name>
    <dbReference type="NCBI Taxonomy" id="1574623"/>
    <lineage>
        <taxon>Bacteria</taxon>
        <taxon>Bacillati</taxon>
        <taxon>Cyanobacteriota</taxon>
        <taxon>Cyanophyceae</taxon>
        <taxon>Oscillatoriophycideae</taxon>
        <taxon>Oscillatoriales</taxon>
        <taxon>Microcoleaceae</taxon>
        <taxon>Lyngbya</taxon>
    </lineage>
</organism>
<accession>A0A0C1V3D6</accession>
<name>A0A0C1V3D6_9CYAN</name>
<dbReference type="InterPro" id="IPR049774">
    <property type="entry name" value="EPS_HpsA-like"/>
</dbReference>
<proteinExistence type="predicted"/>
<reference evidence="2" key="3">
    <citation type="submission" date="2020-02" db="EMBL/GenBank/DDBJ databases">
        <authorList>
            <person name="Sarangi A.N."/>
            <person name="Ghosh S."/>
            <person name="Mukherjee M."/>
            <person name="Tripathy S."/>
        </authorList>
    </citation>
    <scope>NUCLEOTIDE SEQUENCE</scope>
    <source>
        <strain evidence="2">BDU141951</strain>
    </source>
</reference>
<feature type="region of interest" description="Disordered" evidence="1">
    <location>
        <begin position="412"/>
        <end position="431"/>
    </location>
</feature>
<feature type="region of interest" description="Disordered" evidence="1">
    <location>
        <begin position="731"/>
        <end position="756"/>
    </location>
</feature>
<dbReference type="EMBL" id="JTHE02000003">
    <property type="protein sequence ID" value="NEV66316.1"/>
    <property type="molecule type" value="Genomic_DNA"/>
</dbReference>
<evidence type="ECO:0000313" key="2">
    <source>
        <dbReference type="EMBL" id="NEV66316.1"/>
    </source>
</evidence>
<gene>
    <name evidence="2" type="ORF">QQ91_004205</name>
</gene>